<proteinExistence type="predicted"/>
<dbReference type="EMBL" id="LTAI01000162">
    <property type="protein sequence ID" value="ORD99568.1"/>
    <property type="molecule type" value="Genomic_DNA"/>
</dbReference>
<reference evidence="1 2" key="1">
    <citation type="journal article" date="2017" name="Environ. Microbiol.">
        <title>Decay of the glycolytic pathway and adaptation to intranuclear parasitism within Enterocytozoonidae microsporidia.</title>
        <authorList>
            <person name="Wiredu Boakye D."/>
            <person name="Jaroenlak P."/>
            <person name="Prachumwat A."/>
            <person name="Williams T.A."/>
            <person name="Bateman K.S."/>
            <person name="Itsathitphaisarn O."/>
            <person name="Sritunyalucksana K."/>
            <person name="Paszkiewicz K.H."/>
            <person name="Moore K.A."/>
            <person name="Stentiford G.D."/>
            <person name="Williams B.A."/>
        </authorList>
    </citation>
    <scope>NUCLEOTIDE SEQUENCE [LARGE SCALE GENOMIC DNA]</scope>
    <source>
        <strain evidence="2">canceri</strain>
    </source>
</reference>
<dbReference type="AlphaFoldDB" id="A0A1X0QIG5"/>
<dbReference type="Proteomes" id="UP000192501">
    <property type="component" value="Unassembled WGS sequence"/>
</dbReference>
<sequence>MGRNQHFLPAEKLIKLNKKRIELDGIKGIQSFAEKIVTDIINRGSMLSKHMGTDIIDSSEISKIIELNYDYTFGLREITGEEDRPAENYIEKMAEISKQK</sequence>
<gene>
    <name evidence="1" type="ORF">A0H76_630</name>
</gene>
<evidence type="ECO:0000313" key="2">
    <source>
        <dbReference type="Proteomes" id="UP000192501"/>
    </source>
</evidence>
<comment type="caution">
    <text evidence="1">The sequence shown here is derived from an EMBL/GenBank/DDBJ whole genome shotgun (WGS) entry which is preliminary data.</text>
</comment>
<accession>A0A1X0QIG5</accession>
<name>A0A1X0QIG5_9MICR</name>
<evidence type="ECO:0000313" key="1">
    <source>
        <dbReference type="EMBL" id="ORD99568.1"/>
    </source>
</evidence>
<protein>
    <submittedName>
        <fullName evidence="1">Uncharacterized protein</fullName>
    </submittedName>
</protein>
<dbReference type="VEuPathDB" id="MicrosporidiaDB:A0H76_630"/>
<dbReference type="VEuPathDB" id="MicrosporidiaDB:HERIO_125"/>
<organism evidence="1 2">
    <name type="scientific">Hepatospora eriocheir</name>
    <dbReference type="NCBI Taxonomy" id="1081669"/>
    <lineage>
        <taxon>Eukaryota</taxon>
        <taxon>Fungi</taxon>
        <taxon>Fungi incertae sedis</taxon>
        <taxon>Microsporidia</taxon>
        <taxon>Hepatosporidae</taxon>
        <taxon>Hepatospora</taxon>
    </lineage>
</organism>